<reference evidence="2" key="1">
    <citation type="submission" date="2023-01" db="EMBL/GenBank/DDBJ databases">
        <title>Genome assembly of the deep-sea coral Lophelia pertusa.</title>
        <authorList>
            <person name="Herrera S."/>
            <person name="Cordes E."/>
        </authorList>
    </citation>
    <scope>NUCLEOTIDE SEQUENCE</scope>
    <source>
        <strain evidence="2">USNM1676648</strain>
        <tissue evidence="2">Polyp</tissue>
    </source>
</reference>
<name>A0A9W9ZUI4_9CNID</name>
<comment type="caution">
    <text evidence="2">The sequence shown here is derived from an EMBL/GenBank/DDBJ whole genome shotgun (WGS) entry which is preliminary data.</text>
</comment>
<proteinExistence type="predicted"/>
<gene>
    <name evidence="2" type="ORF">OS493_039848</name>
</gene>
<dbReference type="AlphaFoldDB" id="A0A9W9ZUI4"/>
<keyword evidence="3" id="KW-1185">Reference proteome</keyword>
<evidence type="ECO:0000313" key="3">
    <source>
        <dbReference type="Proteomes" id="UP001163046"/>
    </source>
</evidence>
<organism evidence="2 3">
    <name type="scientific">Desmophyllum pertusum</name>
    <dbReference type="NCBI Taxonomy" id="174260"/>
    <lineage>
        <taxon>Eukaryota</taxon>
        <taxon>Metazoa</taxon>
        <taxon>Cnidaria</taxon>
        <taxon>Anthozoa</taxon>
        <taxon>Hexacorallia</taxon>
        <taxon>Scleractinia</taxon>
        <taxon>Caryophylliina</taxon>
        <taxon>Caryophylliidae</taxon>
        <taxon>Desmophyllum</taxon>
    </lineage>
</organism>
<dbReference type="EMBL" id="MU825643">
    <property type="protein sequence ID" value="KAJ7388096.1"/>
    <property type="molecule type" value="Genomic_DNA"/>
</dbReference>
<dbReference type="Proteomes" id="UP001163046">
    <property type="component" value="Unassembled WGS sequence"/>
</dbReference>
<feature type="non-terminal residue" evidence="2">
    <location>
        <position position="1"/>
    </location>
</feature>
<sequence>YVVGGPGRRPAPWKGVPTMVGESVEDDPFIVAESMQSMNTDDGKKNKSRSPCQLRDIISEGYRVATFLVSVTEHEDSIDKPLYEALDQQQQDLGPSVSPKRNISPRNLAMSQQSVLTLRNTPEDISPEELTLERLRSR</sequence>
<protein>
    <submittedName>
        <fullName evidence="2">Uncharacterized protein</fullName>
    </submittedName>
</protein>
<evidence type="ECO:0000313" key="2">
    <source>
        <dbReference type="EMBL" id="KAJ7388096.1"/>
    </source>
</evidence>
<evidence type="ECO:0000256" key="1">
    <source>
        <dbReference type="SAM" id="MobiDB-lite"/>
    </source>
</evidence>
<feature type="region of interest" description="Disordered" evidence="1">
    <location>
        <begin position="1"/>
        <end position="20"/>
    </location>
</feature>
<accession>A0A9W9ZUI4</accession>